<sequence>LLVKHKNDITQGRSGLKVLVPLCGRSDDMPWFVDEGHSVVGVEYDAEGCEGFFQVQGLEFTCSELGEGGNKVYKAKGKDITLYQCNFFHLLDLAPELKSSFDVIWDRAAI</sequence>
<name>A7RJ34_NEMVE</name>
<dbReference type="GO" id="GO:0008757">
    <property type="term" value="F:S-adenosylmethionine-dependent methyltransferase activity"/>
    <property type="evidence" value="ECO:0007669"/>
    <property type="project" value="InterPro"/>
</dbReference>
<dbReference type="KEGG" id="nve:5520857"/>
<feature type="non-terminal residue" evidence="4">
    <location>
        <position position="1"/>
    </location>
</feature>
<dbReference type="HOGENOM" id="CLU_2177391_0_0_1"/>
<dbReference type="InterPro" id="IPR029063">
    <property type="entry name" value="SAM-dependent_MTases_sf"/>
</dbReference>
<dbReference type="PANTHER" id="PTHR10259:SF11">
    <property type="entry name" value="THIOPURINE S-METHYLTRANSFERASE"/>
    <property type="match status" value="1"/>
</dbReference>
<dbReference type="PANTHER" id="PTHR10259">
    <property type="entry name" value="THIOPURINE S-METHYLTRANSFERASE"/>
    <property type="match status" value="1"/>
</dbReference>
<evidence type="ECO:0000313" key="5">
    <source>
        <dbReference type="Proteomes" id="UP000001593"/>
    </source>
</evidence>
<dbReference type="AlphaFoldDB" id="A7RJ34"/>
<dbReference type="Gene3D" id="3.40.50.150">
    <property type="entry name" value="Vaccinia Virus protein VP39"/>
    <property type="match status" value="1"/>
</dbReference>
<dbReference type="EMBL" id="DS469513">
    <property type="protein sequence ID" value="EDO48506.1"/>
    <property type="molecule type" value="Genomic_DNA"/>
</dbReference>
<reference evidence="4 5" key="1">
    <citation type="journal article" date="2007" name="Science">
        <title>Sea anemone genome reveals ancestral eumetazoan gene repertoire and genomic organization.</title>
        <authorList>
            <person name="Putnam N.H."/>
            <person name="Srivastava M."/>
            <person name="Hellsten U."/>
            <person name="Dirks B."/>
            <person name="Chapman J."/>
            <person name="Salamov A."/>
            <person name="Terry A."/>
            <person name="Shapiro H."/>
            <person name="Lindquist E."/>
            <person name="Kapitonov V.V."/>
            <person name="Jurka J."/>
            <person name="Genikhovich G."/>
            <person name="Grigoriev I.V."/>
            <person name="Lucas S.M."/>
            <person name="Steele R.E."/>
            <person name="Finnerty J.R."/>
            <person name="Technau U."/>
            <person name="Martindale M.Q."/>
            <person name="Rokhsar D.S."/>
        </authorList>
    </citation>
    <scope>NUCLEOTIDE SEQUENCE [LARGE SCALE GENOMIC DNA]</scope>
    <source>
        <strain evidence="5">CH2 X CH6</strain>
    </source>
</reference>
<gene>
    <name evidence="4" type="ORF">NEMVEDRAFT_v1g83542</name>
</gene>
<accession>A7RJ34</accession>
<evidence type="ECO:0008006" key="6">
    <source>
        <dbReference type="Google" id="ProtNLM"/>
    </source>
</evidence>
<dbReference type="InParanoid" id="A7RJ34"/>
<protein>
    <recommendedName>
        <fullName evidence="6">Thiopurine S-methyltransferase</fullName>
    </recommendedName>
</protein>
<keyword evidence="2" id="KW-0808">Transferase</keyword>
<dbReference type="InterPro" id="IPR008854">
    <property type="entry name" value="TPMT"/>
</dbReference>
<dbReference type="Proteomes" id="UP000001593">
    <property type="component" value="Unassembled WGS sequence"/>
</dbReference>
<evidence type="ECO:0000256" key="2">
    <source>
        <dbReference type="ARBA" id="ARBA00022679"/>
    </source>
</evidence>
<feature type="non-terminal residue" evidence="4">
    <location>
        <position position="110"/>
    </location>
</feature>
<dbReference type="PROSITE" id="PS51585">
    <property type="entry name" value="SAM_MT_TPMT"/>
    <property type="match status" value="1"/>
</dbReference>
<proteinExistence type="predicted"/>
<evidence type="ECO:0000313" key="4">
    <source>
        <dbReference type="EMBL" id="EDO48506.1"/>
    </source>
</evidence>
<evidence type="ECO:0000256" key="3">
    <source>
        <dbReference type="ARBA" id="ARBA00022691"/>
    </source>
</evidence>
<dbReference type="SUPFAM" id="SSF53335">
    <property type="entry name" value="S-adenosyl-L-methionine-dependent methyltransferases"/>
    <property type="match status" value="1"/>
</dbReference>
<organism evidence="4 5">
    <name type="scientific">Nematostella vectensis</name>
    <name type="common">Starlet sea anemone</name>
    <dbReference type="NCBI Taxonomy" id="45351"/>
    <lineage>
        <taxon>Eukaryota</taxon>
        <taxon>Metazoa</taxon>
        <taxon>Cnidaria</taxon>
        <taxon>Anthozoa</taxon>
        <taxon>Hexacorallia</taxon>
        <taxon>Actiniaria</taxon>
        <taxon>Edwardsiidae</taxon>
        <taxon>Nematostella</taxon>
    </lineage>
</organism>
<dbReference type="PhylomeDB" id="A7RJ34"/>
<dbReference type="STRING" id="45351.A7RJ34"/>
<evidence type="ECO:0000256" key="1">
    <source>
        <dbReference type="ARBA" id="ARBA00022603"/>
    </source>
</evidence>
<keyword evidence="5" id="KW-1185">Reference proteome</keyword>
<keyword evidence="1" id="KW-0489">Methyltransferase</keyword>
<keyword evidence="3" id="KW-0949">S-adenosyl-L-methionine</keyword>
<dbReference type="Pfam" id="PF05724">
    <property type="entry name" value="TPMT"/>
    <property type="match status" value="1"/>
</dbReference>
<dbReference type="GO" id="GO:0032259">
    <property type="term" value="P:methylation"/>
    <property type="evidence" value="ECO:0007669"/>
    <property type="project" value="UniProtKB-KW"/>
</dbReference>